<gene>
    <name evidence="3" type="ORF">GSONMT00068522001</name>
</gene>
<organism evidence="3 4">
    <name type="scientific">Oncorhynchus mykiss</name>
    <name type="common">Rainbow trout</name>
    <name type="synonym">Salmo gairdneri</name>
    <dbReference type="NCBI Taxonomy" id="8022"/>
    <lineage>
        <taxon>Eukaryota</taxon>
        <taxon>Metazoa</taxon>
        <taxon>Chordata</taxon>
        <taxon>Craniata</taxon>
        <taxon>Vertebrata</taxon>
        <taxon>Euteleostomi</taxon>
        <taxon>Actinopterygii</taxon>
        <taxon>Neopterygii</taxon>
        <taxon>Teleostei</taxon>
        <taxon>Protacanthopterygii</taxon>
        <taxon>Salmoniformes</taxon>
        <taxon>Salmonidae</taxon>
        <taxon>Salmoninae</taxon>
        <taxon>Oncorhynchus</taxon>
    </lineage>
</organism>
<dbReference type="EMBL" id="FR904428">
    <property type="protein sequence ID" value="CDQ63108.1"/>
    <property type="molecule type" value="Genomic_DNA"/>
</dbReference>
<dbReference type="PaxDb" id="8022-A0A060W720"/>
<evidence type="ECO:0000313" key="3">
    <source>
        <dbReference type="EMBL" id="CDQ63108.1"/>
    </source>
</evidence>
<dbReference type="Proteomes" id="UP000193380">
    <property type="component" value="Unassembled WGS sequence"/>
</dbReference>
<reference evidence="3" key="1">
    <citation type="journal article" date="2014" name="Nat. Commun.">
        <title>The rainbow trout genome provides novel insights into evolution after whole-genome duplication in vertebrates.</title>
        <authorList>
            <person name="Berthelot C."/>
            <person name="Brunet F."/>
            <person name="Chalopin D."/>
            <person name="Juanchich A."/>
            <person name="Bernard M."/>
            <person name="Noel B."/>
            <person name="Bento P."/>
            <person name="Da Silva C."/>
            <person name="Labadie K."/>
            <person name="Alberti A."/>
            <person name="Aury J.M."/>
            <person name="Louis A."/>
            <person name="Dehais P."/>
            <person name="Bardou P."/>
            <person name="Montfort J."/>
            <person name="Klopp C."/>
            <person name="Cabau C."/>
            <person name="Gaspin C."/>
            <person name="Thorgaard G.H."/>
            <person name="Boussaha M."/>
            <person name="Quillet E."/>
            <person name="Guyomard R."/>
            <person name="Galiana D."/>
            <person name="Bobe J."/>
            <person name="Volff J.N."/>
            <person name="Genet C."/>
            <person name="Wincker P."/>
            <person name="Jaillon O."/>
            <person name="Roest Crollius H."/>
            <person name="Guiguen Y."/>
        </authorList>
    </citation>
    <scope>NUCLEOTIDE SEQUENCE [LARGE SCALE GENOMIC DNA]</scope>
</reference>
<feature type="chain" id="PRO_5001594613" evidence="2">
    <location>
        <begin position="19"/>
        <end position="148"/>
    </location>
</feature>
<proteinExistence type="predicted"/>
<feature type="signal peptide" evidence="2">
    <location>
        <begin position="1"/>
        <end position="18"/>
    </location>
</feature>
<dbReference type="AlphaFoldDB" id="A0A060W720"/>
<evidence type="ECO:0000256" key="1">
    <source>
        <dbReference type="SAM" id="MobiDB-lite"/>
    </source>
</evidence>
<sequence>MCLRVQCLCFVFHSPAFGSLPCLAPTFPCDFKSTSCIDLSVSELRSRPPSHPRVLLKAPTLQEMEEMSILEDEESPGELFRAESFPTSMKRDRSFSEHDLAELRGEILPSLSESAHLGRAVLWRGERPRSHTLSGAGPPPTHRGQYAH</sequence>
<feature type="region of interest" description="Disordered" evidence="1">
    <location>
        <begin position="128"/>
        <end position="148"/>
    </location>
</feature>
<protein>
    <submittedName>
        <fullName evidence="3">Uncharacterized protein</fullName>
    </submittedName>
</protein>
<evidence type="ECO:0000256" key="2">
    <source>
        <dbReference type="SAM" id="SignalP"/>
    </source>
</evidence>
<evidence type="ECO:0000313" key="4">
    <source>
        <dbReference type="Proteomes" id="UP000193380"/>
    </source>
</evidence>
<dbReference type="STRING" id="8022.A0A060W720"/>
<keyword evidence="2" id="KW-0732">Signal</keyword>
<reference evidence="3" key="2">
    <citation type="submission" date="2014-03" db="EMBL/GenBank/DDBJ databases">
        <authorList>
            <person name="Genoscope - CEA"/>
        </authorList>
    </citation>
    <scope>NUCLEOTIDE SEQUENCE</scope>
</reference>
<accession>A0A060W720</accession>
<name>A0A060W720_ONCMY</name>